<dbReference type="RefSeq" id="WP_380126275.1">
    <property type="nucleotide sequence ID" value="NZ_JBHSIU010000085.1"/>
</dbReference>
<dbReference type="Pfam" id="PF11387">
    <property type="entry name" value="DUF2795"/>
    <property type="match status" value="1"/>
</dbReference>
<evidence type="ECO:0000313" key="1">
    <source>
        <dbReference type="EMBL" id="MFC5005637.1"/>
    </source>
</evidence>
<dbReference type="Proteomes" id="UP001595912">
    <property type="component" value="Unassembled WGS sequence"/>
</dbReference>
<evidence type="ECO:0000313" key="2">
    <source>
        <dbReference type="Proteomes" id="UP001595912"/>
    </source>
</evidence>
<sequence>MSMRVPNLVPPQSGVVRLVGVCPGIAGDMEPELTHDEVEARSRLGRFIPLASLPGDRDDLVAGATDLNAPDDVLAELEQLPEDELFETVSEVWAALGHRNEDATRR</sequence>
<proteinExistence type="predicted"/>
<keyword evidence="2" id="KW-1185">Reference proteome</keyword>
<organism evidence="1 2">
    <name type="scientific">Dactylosporangium cerinum</name>
    <dbReference type="NCBI Taxonomy" id="1434730"/>
    <lineage>
        <taxon>Bacteria</taxon>
        <taxon>Bacillati</taxon>
        <taxon>Actinomycetota</taxon>
        <taxon>Actinomycetes</taxon>
        <taxon>Micromonosporales</taxon>
        <taxon>Micromonosporaceae</taxon>
        <taxon>Dactylosporangium</taxon>
    </lineage>
</organism>
<protein>
    <submittedName>
        <fullName evidence="1">DUF2795 domain-containing protein</fullName>
    </submittedName>
</protein>
<dbReference type="EMBL" id="JBHSIU010000085">
    <property type="protein sequence ID" value="MFC5005637.1"/>
    <property type="molecule type" value="Genomic_DNA"/>
</dbReference>
<gene>
    <name evidence="1" type="ORF">ACFPIJ_48415</name>
</gene>
<name>A0ABV9WA63_9ACTN</name>
<dbReference type="InterPro" id="IPR021527">
    <property type="entry name" value="DUF2795"/>
</dbReference>
<accession>A0ABV9WA63</accession>
<reference evidence="2" key="1">
    <citation type="journal article" date="2019" name="Int. J. Syst. Evol. Microbiol.">
        <title>The Global Catalogue of Microorganisms (GCM) 10K type strain sequencing project: providing services to taxonomists for standard genome sequencing and annotation.</title>
        <authorList>
            <consortium name="The Broad Institute Genomics Platform"/>
            <consortium name="The Broad Institute Genome Sequencing Center for Infectious Disease"/>
            <person name="Wu L."/>
            <person name="Ma J."/>
        </authorList>
    </citation>
    <scope>NUCLEOTIDE SEQUENCE [LARGE SCALE GENOMIC DNA]</scope>
    <source>
        <strain evidence="2">CGMCC 4.7152</strain>
    </source>
</reference>
<comment type="caution">
    <text evidence="1">The sequence shown here is derived from an EMBL/GenBank/DDBJ whole genome shotgun (WGS) entry which is preliminary data.</text>
</comment>